<dbReference type="AlphaFoldDB" id="A0A1F5Z4E5"/>
<evidence type="ECO:0000313" key="2">
    <source>
        <dbReference type="Proteomes" id="UP000177354"/>
    </source>
</evidence>
<protein>
    <submittedName>
        <fullName evidence="1">Uncharacterized protein</fullName>
    </submittedName>
</protein>
<comment type="caution">
    <text evidence="1">The sequence shown here is derived from an EMBL/GenBank/DDBJ whole genome shotgun (WGS) entry which is preliminary data.</text>
</comment>
<gene>
    <name evidence="1" type="ORF">A2777_04235</name>
</gene>
<dbReference type="Proteomes" id="UP000177354">
    <property type="component" value="Unassembled WGS sequence"/>
</dbReference>
<organism evidence="1 2">
    <name type="scientific">Candidatus Gottesmanbacteria bacterium RIFCSPHIGHO2_01_FULL_40_15</name>
    <dbReference type="NCBI Taxonomy" id="1798376"/>
    <lineage>
        <taxon>Bacteria</taxon>
        <taxon>Candidatus Gottesmaniibacteriota</taxon>
    </lineage>
</organism>
<reference evidence="1 2" key="1">
    <citation type="journal article" date="2016" name="Nat. Commun.">
        <title>Thousands of microbial genomes shed light on interconnected biogeochemical processes in an aquifer system.</title>
        <authorList>
            <person name="Anantharaman K."/>
            <person name="Brown C.T."/>
            <person name="Hug L.A."/>
            <person name="Sharon I."/>
            <person name="Castelle C.J."/>
            <person name="Probst A.J."/>
            <person name="Thomas B.C."/>
            <person name="Singh A."/>
            <person name="Wilkins M.J."/>
            <person name="Karaoz U."/>
            <person name="Brodie E.L."/>
            <person name="Williams K.H."/>
            <person name="Hubbard S.S."/>
            <person name="Banfield J.F."/>
        </authorList>
    </citation>
    <scope>NUCLEOTIDE SEQUENCE [LARGE SCALE GENOMIC DNA]</scope>
</reference>
<dbReference type="EMBL" id="MFJF01000012">
    <property type="protein sequence ID" value="OGG07047.1"/>
    <property type="molecule type" value="Genomic_DNA"/>
</dbReference>
<evidence type="ECO:0000313" key="1">
    <source>
        <dbReference type="EMBL" id="OGG07047.1"/>
    </source>
</evidence>
<sequence length="112" mass="12962">MKDKSSKILSIGDILSKFNPLEDKYISREFQSYGYYLAEELNDFKHKSLYIKLAKTVSRPLLEKALEFSADAKAKNKGALFMWKLKELGAWNQEKIKNTGKKIKAKIKDIPF</sequence>
<proteinExistence type="predicted"/>
<name>A0A1F5Z4E5_9BACT</name>
<accession>A0A1F5Z4E5</accession>